<comment type="caution">
    <text evidence="1">The sequence shown here is derived from an EMBL/GenBank/DDBJ whole genome shotgun (WGS) entry which is preliminary data.</text>
</comment>
<protein>
    <submittedName>
        <fullName evidence="1">Uncharacterized protein</fullName>
    </submittedName>
</protein>
<proteinExistence type="predicted"/>
<organism evidence="1 2">
    <name type="scientific">Deinococcus lacus</name>
    <dbReference type="NCBI Taxonomy" id="392561"/>
    <lineage>
        <taxon>Bacteria</taxon>
        <taxon>Thermotogati</taxon>
        <taxon>Deinococcota</taxon>
        <taxon>Deinococci</taxon>
        <taxon>Deinococcales</taxon>
        <taxon>Deinococcaceae</taxon>
        <taxon>Deinococcus</taxon>
    </lineage>
</organism>
<evidence type="ECO:0000313" key="2">
    <source>
        <dbReference type="Proteomes" id="UP001596297"/>
    </source>
</evidence>
<sequence>MMPFDLPEALGKVKANAYDDSDHHRLLGALPFGLILETLGLEAEALILAAGKQHWSLKSQLEMQWRDWQRQHLPDTPAAESSGPPEPTLSLPEQAQKLLEHIQHEGNSGLVQSELERFARLLDPAAEISAPQPVPLVMPPAPTMPQAKRVQWEEDLRAQHEYRQVEAEAAWRSLTEVLRLRGAWAQGLEEWK</sequence>
<dbReference type="Proteomes" id="UP001596297">
    <property type="component" value="Unassembled WGS sequence"/>
</dbReference>
<reference evidence="2" key="1">
    <citation type="journal article" date="2019" name="Int. J. Syst. Evol. Microbiol.">
        <title>The Global Catalogue of Microorganisms (GCM) 10K type strain sequencing project: providing services to taxonomists for standard genome sequencing and annotation.</title>
        <authorList>
            <consortium name="The Broad Institute Genomics Platform"/>
            <consortium name="The Broad Institute Genome Sequencing Center for Infectious Disease"/>
            <person name="Wu L."/>
            <person name="Ma J."/>
        </authorList>
    </citation>
    <scope>NUCLEOTIDE SEQUENCE [LARGE SCALE GENOMIC DNA]</scope>
    <source>
        <strain evidence="2">CGMCC 1.15772</strain>
    </source>
</reference>
<gene>
    <name evidence="1" type="ORF">ACFP81_13835</name>
</gene>
<keyword evidence="2" id="KW-1185">Reference proteome</keyword>
<dbReference type="RefSeq" id="WP_380084091.1">
    <property type="nucleotide sequence ID" value="NZ_JBHSWD010000003.1"/>
</dbReference>
<dbReference type="EMBL" id="JBHSWD010000003">
    <property type="protein sequence ID" value="MFC6592974.1"/>
    <property type="molecule type" value="Genomic_DNA"/>
</dbReference>
<accession>A0ABW1YF66</accession>
<evidence type="ECO:0000313" key="1">
    <source>
        <dbReference type="EMBL" id="MFC6592974.1"/>
    </source>
</evidence>
<name>A0ABW1YF66_9DEIO</name>